<keyword evidence="1" id="KW-1133">Transmembrane helix</keyword>
<accession>A0AAV8WKK9</accession>
<comment type="caution">
    <text evidence="2">The sequence shown here is derived from an EMBL/GenBank/DDBJ whole genome shotgun (WGS) entry which is preliminary data.</text>
</comment>
<keyword evidence="1" id="KW-0472">Membrane</keyword>
<gene>
    <name evidence="2" type="ORF">NQ314_021001</name>
</gene>
<dbReference type="Proteomes" id="UP001162156">
    <property type="component" value="Unassembled WGS sequence"/>
</dbReference>
<dbReference type="AlphaFoldDB" id="A0AAV8WKK9"/>
<name>A0AAV8WKK9_9CUCU</name>
<feature type="transmembrane region" description="Helical" evidence="1">
    <location>
        <begin position="21"/>
        <end position="43"/>
    </location>
</feature>
<organism evidence="2 3">
    <name type="scientific">Rhamnusium bicolor</name>
    <dbReference type="NCBI Taxonomy" id="1586634"/>
    <lineage>
        <taxon>Eukaryota</taxon>
        <taxon>Metazoa</taxon>
        <taxon>Ecdysozoa</taxon>
        <taxon>Arthropoda</taxon>
        <taxon>Hexapoda</taxon>
        <taxon>Insecta</taxon>
        <taxon>Pterygota</taxon>
        <taxon>Neoptera</taxon>
        <taxon>Endopterygota</taxon>
        <taxon>Coleoptera</taxon>
        <taxon>Polyphaga</taxon>
        <taxon>Cucujiformia</taxon>
        <taxon>Chrysomeloidea</taxon>
        <taxon>Cerambycidae</taxon>
        <taxon>Lepturinae</taxon>
        <taxon>Rhagiini</taxon>
        <taxon>Rhamnusium</taxon>
    </lineage>
</organism>
<keyword evidence="1" id="KW-0812">Transmembrane</keyword>
<dbReference type="EMBL" id="JANEYF010005829">
    <property type="protein sequence ID" value="KAJ8926637.1"/>
    <property type="molecule type" value="Genomic_DNA"/>
</dbReference>
<evidence type="ECO:0000313" key="3">
    <source>
        <dbReference type="Proteomes" id="UP001162156"/>
    </source>
</evidence>
<evidence type="ECO:0000256" key="1">
    <source>
        <dbReference type="SAM" id="Phobius"/>
    </source>
</evidence>
<reference evidence="2" key="1">
    <citation type="journal article" date="2023" name="Insect Mol. Biol.">
        <title>Genome sequencing provides insights into the evolution of gene families encoding plant cell wall-degrading enzymes in longhorned beetles.</title>
        <authorList>
            <person name="Shin N.R."/>
            <person name="Okamura Y."/>
            <person name="Kirsch R."/>
            <person name="Pauchet Y."/>
        </authorList>
    </citation>
    <scope>NUCLEOTIDE SEQUENCE</scope>
    <source>
        <strain evidence="2">RBIC_L_NR</strain>
    </source>
</reference>
<keyword evidence="3" id="KW-1185">Reference proteome</keyword>
<evidence type="ECO:0000313" key="2">
    <source>
        <dbReference type="EMBL" id="KAJ8926637.1"/>
    </source>
</evidence>
<proteinExistence type="predicted"/>
<sequence length="60" mass="7180">MSKYSNHLRVTFKKQAAIVQKAWMFVIIWHLLQFLHIKTYLLLTQLVSGAKLNLHKRIPY</sequence>
<protein>
    <submittedName>
        <fullName evidence="2">Uncharacterized protein</fullName>
    </submittedName>
</protein>